<dbReference type="PROSITE" id="PS50056">
    <property type="entry name" value="TYR_PHOSPHATASE_2"/>
    <property type="match status" value="1"/>
</dbReference>
<dbReference type="InterPro" id="IPR029021">
    <property type="entry name" value="Prot-tyrosine_phosphatase-like"/>
</dbReference>
<dbReference type="FunCoup" id="A0A507B2I0">
    <property type="interactions" value="707"/>
</dbReference>
<comment type="caution">
    <text evidence="9">The sequence shown here is derived from an EMBL/GenBank/DDBJ whole genome shotgun (WGS) entry which is preliminary data.</text>
</comment>
<evidence type="ECO:0000256" key="3">
    <source>
        <dbReference type="ARBA" id="ARBA00022801"/>
    </source>
</evidence>
<sequence length="430" mass="47317">MSLDRVPGREDLYIGGIFTLRRADTLQAHRITHILSVVGYSLEKWSDLRGKFVHLSIDIDDVEDADLLVHLPKCVRFIESGLYPDSGTRVGDAEVTDADPLPSLGKGDAAAKLEQLSLAATSGRESNSPGAVFVHCAMGKSRSVTAVIAYLLWKHPHRFGSPDRRNPDRRAAARQAVARALELVKEARELAEPNDGFMRQLEMWWLMGCPAGGDDAVERHPVYRKWLYQREVEESARIGRAPDWLRFEDEEEGGGGAADGGQEEDVEEGEESAVKSGRPNTELRCKKCRRVLATQPFIVTHEPLDATSKQKGPCQHVFIEPLSWMRPTLERGELEGRLVCPNAKCGSSIGRYAWQGFKCTCREWVCPAFSLQRSKVDEVTVPGTSTSGSGAAARNGRGGGRVGGDISVDARQRAAAMGIRMPPGFRKENL</sequence>
<dbReference type="InterPro" id="IPR020422">
    <property type="entry name" value="TYR_PHOSPHATASE_DUAL_dom"/>
</dbReference>
<dbReference type="SUPFAM" id="SSF52799">
    <property type="entry name" value="(Phosphotyrosine protein) phosphatases II"/>
    <property type="match status" value="1"/>
</dbReference>
<dbReference type="SMART" id="SM00195">
    <property type="entry name" value="DSPc"/>
    <property type="match status" value="1"/>
</dbReference>
<feature type="domain" description="Tyrosine specific protein phosphatases" evidence="8">
    <location>
        <begin position="113"/>
        <end position="188"/>
    </location>
</feature>
<protein>
    <recommendedName>
        <fullName evidence="2">protein-tyrosine-phosphatase</fullName>
        <ecNumber evidence="2">3.1.3.48</ecNumber>
    </recommendedName>
</protein>
<keyword evidence="3" id="KW-0378">Hydrolase</keyword>
<accession>A0A507B2I0</accession>
<feature type="compositionally biased region" description="Low complexity" evidence="6">
    <location>
        <begin position="380"/>
        <end position="395"/>
    </location>
</feature>
<evidence type="ECO:0000259" key="8">
    <source>
        <dbReference type="PROSITE" id="PS50056"/>
    </source>
</evidence>
<dbReference type="OrthoDB" id="2017893at2759"/>
<dbReference type="EMBL" id="SKBQ01000038">
    <property type="protein sequence ID" value="TPX12924.1"/>
    <property type="molecule type" value="Genomic_DNA"/>
</dbReference>
<feature type="region of interest" description="Disordered" evidence="6">
    <location>
        <begin position="243"/>
        <end position="278"/>
    </location>
</feature>
<organism evidence="9 10">
    <name type="scientific">Thyridium curvatum</name>
    <dbReference type="NCBI Taxonomy" id="1093900"/>
    <lineage>
        <taxon>Eukaryota</taxon>
        <taxon>Fungi</taxon>
        <taxon>Dikarya</taxon>
        <taxon>Ascomycota</taxon>
        <taxon>Pezizomycotina</taxon>
        <taxon>Sordariomycetes</taxon>
        <taxon>Sordariomycetidae</taxon>
        <taxon>Thyridiales</taxon>
        <taxon>Thyridiaceae</taxon>
        <taxon>Thyridium</taxon>
    </lineage>
</organism>
<evidence type="ECO:0000256" key="2">
    <source>
        <dbReference type="ARBA" id="ARBA00013064"/>
    </source>
</evidence>
<dbReference type="PANTHER" id="PTHR45848">
    <property type="entry name" value="DUAL SPECIFICITY PROTEIN PHOSPHATASE 12 FAMILY MEMBER"/>
    <property type="match status" value="1"/>
</dbReference>
<dbReference type="AlphaFoldDB" id="A0A507B2I0"/>
<name>A0A507B2I0_9PEZI</name>
<proteinExistence type="inferred from homology"/>
<dbReference type="GeneID" id="41974016"/>
<evidence type="ECO:0000256" key="4">
    <source>
        <dbReference type="ARBA" id="ARBA00022912"/>
    </source>
</evidence>
<feature type="active site" description="Phosphocysteine intermediate" evidence="5">
    <location>
        <position position="136"/>
    </location>
</feature>
<dbReference type="PANTHER" id="PTHR45848:SF4">
    <property type="entry name" value="DUAL SPECIFICITY PROTEIN PHOSPHATASE 12"/>
    <property type="match status" value="1"/>
</dbReference>
<comment type="similarity">
    <text evidence="1">Belongs to the protein-tyrosine phosphatase family. Non-receptor class dual specificity subfamily.</text>
</comment>
<dbReference type="InterPro" id="IPR016278">
    <property type="entry name" value="DUSP12"/>
</dbReference>
<dbReference type="Gene3D" id="3.90.190.10">
    <property type="entry name" value="Protein tyrosine phosphatase superfamily"/>
    <property type="match status" value="1"/>
</dbReference>
<dbReference type="EC" id="3.1.3.48" evidence="2"/>
<dbReference type="GO" id="GO:0008138">
    <property type="term" value="F:protein tyrosine/serine/threonine phosphatase activity"/>
    <property type="evidence" value="ECO:0007669"/>
    <property type="project" value="InterPro"/>
</dbReference>
<evidence type="ECO:0000313" key="10">
    <source>
        <dbReference type="Proteomes" id="UP000319257"/>
    </source>
</evidence>
<feature type="compositionally biased region" description="Acidic residues" evidence="6">
    <location>
        <begin position="261"/>
        <end position="271"/>
    </location>
</feature>
<dbReference type="InterPro" id="IPR000387">
    <property type="entry name" value="Tyr_Pase_dom"/>
</dbReference>
<feature type="domain" description="Tyrosine-protein phosphatase" evidence="7">
    <location>
        <begin position="4"/>
        <end position="210"/>
    </location>
</feature>
<keyword evidence="4" id="KW-0904">Protein phosphatase</keyword>
<dbReference type="Proteomes" id="UP000319257">
    <property type="component" value="Unassembled WGS sequence"/>
</dbReference>
<feature type="region of interest" description="Disordered" evidence="6">
    <location>
        <begin position="380"/>
        <end position="405"/>
    </location>
</feature>
<gene>
    <name evidence="9" type="ORF">E0L32_006569</name>
</gene>
<reference evidence="9 10" key="1">
    <citation type="submission" date="2019-06" db="EMBL/GenBank/DDBJ databases">
        <title>Draft genome sequence of the filamentous fungus Phialemoniopsis curvata isolated from diesel fuel.</title>
        <authorList>
            <person name="Varaljay V.A."/>
            <person name="Lyon W.J."/>
            <person name="Crouch A.L."/>
            <person name="Drake C.E."/>
            <person name="Hollomon J.M."/>
            <person name="Nadeau L.J."/>
            <person name="Nunn H.S."/>
            <person name="Stevenson B.S."/>
            <person name="Bojanowski C.L."/>
            <person name="Crookes-Goodson W.J."/>
        </authorList>
    </citation>
    <scope>NUCLEOTIDE SEQUENCE [LARGE SCALE GENOMIC DNA]</scope>
    <source>
        <strain evidence="9 10">D216</strain>
    </source>
</reference>
<dbReference type="GO" id="GO:0004725">
    <property type="term" value="F:protein tyrosine phosphatase activity"/>
    <property type="evidence" value="ECO:0007669"/>
    <property type="project" value="UniProtKB-EC"/>
</dbReference>
<dbReference type="InParanoid" id="A0A507B2I0"/>
<dbReference type="GO" id="GO:0005634">
    <property type="term" value="C:nucleus"/>
    <property type="evidence" value="ECO:0007669"/>
    <property type="project" value="TreeGrafter"/>
</dbReference>
<evidence type="ECO:0000256" key="5">
    <source>
        <dbReference type="PIRSR" id="PIRSR000941-50"/>
    </source>
</evidence>
<evidence type="ECO:0000259" key="7">
    <source>
        <dbReference type="PROSITE" id="PS50054"/>
    </source>
</evidence>
<keyword evidence="10" id="KW-1185">Reference proteome</keyword>
<dbReference type="CDD" id="cd14518">
    <property type="entry name" value="DSP_fungal_YVH1"/>
    <property type="match status" value="1"/>
</dbReference>
<dbReference type="RefSeq" id="XP_030994635.1">
    <property type="nucleotide sequence ID" value="XM_031141216.1"/>
</dbReference>
<evidence type="ECO:0000256" key="1">
    <source>
        <dbReference type="ARBA" id="ARBA00008601"/>
    </source>
</evidence>
<dbReference type="PIRSF" id="PIRSF000941">
    <property type="entry name" value="DUSP12"/>
    <property type="match status" value="1"/>
</dbReference>
<evidence type="ECO:0000313" key="9">
    <source>
        <dbReference type="EMBL" id="TPX12924.1"/>
    </source>
</evidence>
<dbReference type="PROSITE" id="PS50054">
    <property type="entry name" value="TYR_PHOSPHATASE_DUAL"/>
    <property type="match status" value="1"/>
</dbReference>
<dbReference type="STRING" id="1093900.A0A507B2I0"/>
<evidence type="ECO:0000256" key="6">
    <source>
        <dbReference type="SAM" id="MobiDB-lite"/>
    </source>
</evidence>